<organism evidence="1 2">
    <name type="scientific">Flavobacterium cupriresistens</name>
    <dbReference type="NCBI Taxonomy" id="2893885"/>
    <lineage>
        <taxon>Bacteria</taxon>
        <taxon>Pseudomonadati</taxon>
        <taxon>Bacteroidota</taxon>
        <taxon>Flavobacteriia</taxon>
        <taxon>Flavobacteriales</taxon>
        <taxon>Flavobacteriaceae</taxon>
        <taxon>Flavobacterium</taxon>
    </lineage>
</organism>
<evidence type="ECO:0000313" key="1">
    <source>
        <dbReference type="EMBL" id="MDX6190557.1"/>
    </source>
</evidence>
<dbReference type="EMBL" id="JAWXVI010000007">
    <property type="protein sequence ID" value="MDX6190557.1"/>
    <property type="molecule type" value="Genomic_DNA"/>
</dbReference>
<comment type="caution">
    <text evidence="1">The sequence shown here is derived from an EMBL/GenBank/DDBJ whole genome shotgun (WGS) entry which is preliminary data.</text>
</comment>
<gene>
    <name evidence="1" type="ORF">SGQ83_14435</name>
</gene>
<accession>A0ABU4RDB3</accession>
<dbReference type="Proteomes" id="UP001273350">
    <property type="component" value="Unassembled WGS sequence"/>
</dbReference>
<reference evidence="1 2" key="1">
    <citation type="submission" date="2023-11" db="EMBL/GenBank/DDBJ databases">
        <title>Unpublished Manusciprt.</title>
        <authorList>
            <person name="Saticioglu I.B."/>
            <person name="Ay H."/>
            <person name="Ajmi N."/>
            <person name="Altun S."/>
            <person name="Duman M."/>
        </authorList>
    </citation>
    <scope>NUCLEOTIDE SEQUENCE [LARGE SCALE GENOMIC DNA]</scope>
    <source>
        <strain evidence="1 2">Fl-318</strain>
    </source>
</reference>
<proteinExistence type="predicted"/>
<dbReference type="RefSeq" id="WP_230004189.1">
    <property type="nucleotide sequence ID" value="NZ_CP087134.1"/>
</dbReference>
<sequence length="79" mass="9480">MQTEKTPHQLLQENYDFLTKSYETVRWLKSVYEQKTKIQIIEIELLKKGVRSEPAIAFIDFKKAEVLMKPNFFELQMLN</sequence>
<keyword evidence="2" id="KW-1185">Reference proteome</keyword>
<evidence type="ECO:0000313" key="2">
    <source>
        <dbReference type="Proteomes" id="UP001273350"/>
    </source>
</evidence>
<protein>
    <submittedName>
        <fullName evidence="1">Uncharacterized protein</fullName>
    </submittedName>
</protein>
<name>A0ABU4RDB3_9FLAO</name>